<dbReference type="AlphaFoldDB" id="A0A326U3B8"/>
<protein>
    <submittedName>
        <fullName evidence="1">Uncharacterized protein</fullName>
    </submittedName>
</protein>
<dbReference type="EMBL" id="QKUF01000019">
    <property type="protein sequence ID" value="PZW25273.1"/>
    <property type="molecule type" value="Genomic_DNA"/>
</dbReference>
<dbReference type="SUPFAM" id="SSF58100">
    <property type="entry name" value="Bacterial hemolysins"/>
    <property type="match status" value="1"/>
</dbReference>
<organism evidence="1 2">
    <name type="scientific">Thermosporothrix hazakensis</name>
    <dbReference type="NCBI Taxonomy" id="644383"/>
    <lineage>
        <taxon>Bacteria</taxon>
        <taxon>Bacillati</taxon>
        <taxon>Chloroflexota</taxon>
        <taxon>Ktedonobacteria</taxon>
        <taxon>Ktedonobacterales</taxon>
        <taxon>Thermosporotrichaceae</taxon>
        <taxon>Thermosporothrix</taxon>
    </lineage>
</organism>
<reference evidence="1 2" key="1">
    <citation type="submission" date="2018-06" db="EMBL/GenBank/DDBJ databases">
        <title>Genomic Encyclopedia of Archaeal and Bacterial Type Strains, Phase II (KMG-II): from individual species to whole genera.</title>
        <authorList>
            <person name="Goeker M."/>
        </authorList>
    </citation>
    <scope>NUCLEOTIDE SEQUENCE [LARGE SCALE GENOMIC DNA]</scope>
    <source>
        <strain evidence="1 2">ATCC BAA-1881</strain>
    </source>
</reference>
<dbReference type="Gene3D" id="1.20.1170.10">
    <property type="match status" value="1"/>
</dbReference>
<keyword evidence="2" id="KW-1185">Reference proteome</keyword>
<proteinExistence type="predicted"/>
<evidence type="ECO:0000313" key="1">
    <source>
        <dbReference type="EMBL" id="PZW25273.1"/>
    </source>
</evidence>
<comment type="caution">
    <text evidence="1">The sequence shown here is derived from an EMBL/GenBank/DDBJ whole genome shotgun (WGS) entry which is preliminary data.</text>
</comment>
<evidence type="ECO:0000313" key="2">
    <source>
        <dbReference type="Proteomes" id="UP000248806"/>
    </source>
</evidence>
<sequence>MIQRAQRPWFAPAFVPGEKAEQHFPLQKEEMLALQAALEIGRHLPRSFVELIALTFELTPEEVMNPIENYSTYGPFLLPYGGPFAYVFGGIARNSETFLTQTFPEYLHLAHDVVVYSTRIEQRYEEMDQLAQQAINAPDAAQRRPPFEQLQLLLQMMYDEIQPFALHAAEVEQQTTLLTRSFEESQELLETRQREYSNFIRPSSGMNSLVEEGKTLQTRVVAFNATYQQEVTHASQQAHYQWIEPLGVLATPTDTQRASEGQRYMQEMMRLMQAYYNAANIERAKAIANLAAHKTELLMSSVSVDVAVAVPAIQKLRGLWTALQQDIAVLQAHLEENLDEENWRLIDAEVRQAILQGKDLGQQAQRYLDIATIQVT</sequence>
<dbReference type="CDD" id="cd22656">
    <property type="entry name" value="ClyA_Cry6Aa-like"/>
    <property type="match status" value="1"/>
</dbReference>
<accession>A0A326U3B8</accession>
<dbReference type="Proteomes" id="UP000248806">
    <property type="component" value="Unassembled WGS sequence"/>
</dbReference>
<dbReference type="RefSeq" id="WP_111324662.1">
    <property type="nucleotide sequence ID" value="NZ_BIFX01000002.1"/>
</dbReference>
<name>A0A326U3B8_THEHA</name>
<gene>
    <name evidence="1" type="ORF">EI42_04325</name>
</gene>